<dbReference type="InterPro" id="IPR006685">
    <property type="entry name" value="MscS_channel_2nd"/>
</dbReference>
<dbReference type="PROSITE" id="PS51257">
    <property type="entry name" value="PROKAR_LIPOPROTEIN"/>
    <property type="match status" value="1"/>
</dbReference>
<dbReference type="PANTHER" id="PTHR30347:SF1">
    <property type="entry name" value="MECHANOSENSITIVE CHANNEL MSCK"/>
    <property type="match status" value="1"/>
</dbReference>
<keyword evidence="3" id="KW-1003">Cell membrane</keyword>
<dbReference type="SUPFAM" id="SSF82689">
    <property type="entry name" value="Mechanosensitive channel protein MscS (YggB), C-terminal domain"/>
    <property type="match status" value="1"/>
</dbReference>
<dbReference type="Pfam" id="PF00924">
    <property type="entry name" value="MS_channel_2nd"/>
    <property type="match status" value="1"/>
</dbReference>
<dbReference type="OrthoDB" id="9809206at2"/>
<comment type="similarity">
    <text evidence="2">Belongs to the MscS (TC 1.A.23) family.</text>
</comment>
<name>A0A2S7KNM5_9FLAO</name>
<keyword evidence="6 7" id="KW-0472">Membrane</keyword>
<feature type="transmembrane region" description="Helical" evidence="7">
    <location>
        <begin position="510"/>
        <end position="532"/>
    </location>
</feature>
<dbReference type="PANTHER" id="PTHR30347">
    <property type="entry name" value="POTASSIUM CHANNEL RELATED"/>
    <property type="match status" value="1"/>
</dbReference>
<evidence type="ECO:0000256" key="3">
    <source>
        <dbReference type="ARBA" id="ARBA00022475"/>
    </source>
</evidence>
<dbReference type="SUPFAM" id="SSF50182">
    <property type="entry name" value="Sm-like ribonucleoproteins"/>
    <property type="match status" value="1"/>
</dbReference>
<dbReference type="GO" id="GO:0005886">
    <property type="term" value="C:plasma membrane"/>
    <property type="evidence" value="ECO:0007669"/>
    <property type="project" value="UniProtKB-SubCell"/>
</dbReference>
<dbReference type="Proteomes" id="UP000239800">
    <property type="component" value="Unassembled WGS sequence"/>
</dbReference>
<feature type="transmembrane region" description="Helical" evidence="7">
    <location>
        <begin position="347"/>
        <end position="364"/>
    </location>
</feature>
<dbReference type="InterPro" id="IPR011014">
    <property type="entry name" value="MscS_channel_TM-2"/>
</dbReference>
<feature type="transmembrane region" description="Helical" evidence="7">
    <location>
        <begin position="277"/>
        <end position="295"/>
    </location>
</feature>
<keyword evidence="5 7" id="KW-1133">Transmembrane helix</keyword>
<dbReference type="RefSeq" id="WP_104812099.1">
    <property type="nucleotide sequence ID" value="NZ_MQUB01000001.1"/>
</dbReference>
<comment type="caution">
    <text evidence="10">The sequence shown here is derived from an EMBL/GenBank/DDBJ whole genome shotgun (WGS) entry which is preliminary data.</text>
</comment>
<dbReference type="InterPro" id="IPR052702">
    <property type="entry name" value="MscS-like_channel"/>
</dbReference>
<evidence type="ECO:0000259" key="8">
    <source>
        <dbReference type="Pfam" id="PF00924"/>
    </source>
</evidence>
<feature type="transmembrane region" description="Helical" evidence="7">
    <location>
        <begin position="627"/>
        <end position="646"/>
    </location>
</feature>
<dbReference type="GO" id="GO:0008381">
    <property type="term" value="F:mechanosensitive monoatomic ion channel activity"/>
    <property type="evidence" value="ECO:0007669"/>
    <property type="project" value="UniProtKB-ARBA"/>
</dbReference>
<dbReference type="SUPFAM" id="SSF82861">
    <property type="entry name" value="Mechanosensitive channel protein MscS (YggB), transmembrane region"/>
    <property type="match status" value="1"/>
</dbReference>
<evidence type="ECO:0000256" key="7">
    <source>
        <dbReference type="SAM" id="Phobius"/>
    </source>
</evidence>
<feature type="transmembrane region" description="Helical" evidence="7">
    <location>
        <begin position="464"/>
        <end position="489"/>
    </location>
</feature>
<dbReference type="InterPro" id="IPR049278">
    <property type="entry name" value="MS_channel_C"/>
</dbReference>
<evidence type="ECO:0000256" key="2">
    <source>
        <dbReference type="ARBA" id="ARBA00008017"/>
    </source>
</evidence>
<dbReference type="Pfam" id="PF21082">
    <property type="entry name" value="MS_channel_3rd"/>
    <property type="match status" value="1"/>
</dbReference>
<evidence type="ECO:0000256" key="1">
    <source>
        <dbReference type="ARBA" id="ARBA00004651"/>
    </source>
</evidence>
<feature type="domain" description="Mechanosensitive ion channel MscS" evidence="8">
    <location>
        <begin position="644"/>
        <end position="710"/>
    </location>
</feature>
<feature type="transmembrane region" description="Helical" evidence="7">
    <location>
        <begin position="394"/>
        <end position="414"/>
    </location>
</feature>
<dbReference type="InterPro" id="IPR011066">
    <property type="entry name" value="MscS_channel_C_sf"/>
</dbReference>
<evidence type="ECO:0008006" key="12">
    <source>
        <dbReference type="Google" id="ProtNLM"/>
    </source>
</evidence>
<gene>
    <name evidence="10" type="ORF">BST85_04100</name>
</gene>
<evidence type="ECO:0000256" key="5">
    <source>
        <dbReference type="ARBA" id="ARBA00022989"/>
    </source>
</evidence>
<evidence type="ECO:0000313" key="10">
    <source>
        <dbReference type="EMBL" id="PQB04173.1"/>
    </source>
</evidence>
<evidence type="ECO:0000259" key="9">
    <source>
        <dbReference type="Pfam" id="PF21082"/>
    </source>
</evidence>
<feature type="transmembrane region" description="Helical" evidence="7">
    <location>
        <begin position="552"/>
        <end position="578"/>
    </location>
</feature>
<feature type="transmembrane region" description="Helical" evidence="7">
    <location>
        <begin position="322"/>
        <end position="341"/>
    </location>
</feature>
<organism evidence="10 11">
    <name type="scientific">Aureitalea marina</name>
    <dbReference type="NCBI Taxonomy" id="930804"/>
    <lineage>
        <taxon>Bacteria</taxon>
        <taxon>Pseudomonadati</taxon>
        <taxon>Bacteroidota</taxon>
        <taxon>Flavobacteriia</taxon>
        <taxon>Flavobacteriales</taxon>
        <taxon>Flavobacteriaceae</taxon>
        <taxon>Aureitalea</taxon>
    </lineage>
</organism>
<feature type="transmembrane region" description="Helical" evidence="7">
    <location>
        <begin position="371"/>
        <end position="388"/>
    </location>
</feature>
<dbReference type="InterPro" id="IPR023408">
    <property type="entry name" value="MscS_beta-dom_sf"/>
</dbReference>
<proteinExistence type="inferred from homology"/>
<feature type="transmembrane region" description="Helical" evidence="7">
    <location>
        <begin position="599"/>
        <end position="621"/>
    </location>
</feature>
<dbReference type="AlphaFoldDB" id="A0A2S7KNM5"/>
<evidence type="ECO:0000256" key="6">
    <source>
        <dbReference type="ARBA" id="ARBA00023136"/>
    </source>
</evidence>
<evidence type="ECO:0000313" key="11">
    <source>
        <dbReference type="Proteomes" id="UP000239800"/>
    </source>
</evidence>
<feature type="transmembrane region" description="Helical" evidence="7">
    <location>
        <begin position="430"/>
        <end position="452"/>
    </location>
</feature>
<dbReference type="InterPro" id="IPR010920">
    <property type="entry name" value="LSM_dom_sf"/>
</dbReference>
<dbReference type="Gene3D" id="3.30.70.100">
    <property type="match status" value="1"/>
</dbReference>
<accession>A0A2S7KNM5</accession>
<dbReference type="Gene3D" id="2.30.30.60">
    <property type="match status" value="1"/>
</dbReference>
<reference evidence="10 11" key="1">
    <citation type="submission" date="2016-11" db="EMBL/GenBank/DDBJ databases">
        <title>Trade-off between light-utilization and light-protection in marine flavobacteria.</title>
        <authorList>
            <person name="Kumagai Y."/>
        </authorList>
    </citation>
    <scope>NUCLEOTIDE SEQUENCE [LARGE SCALE GENOMIC DNA]</scope>
    <source>
        <strain evidence="10 11">NBRC 107741</strain>
    </source>
</reference>
<dbReference type="Gene3D" id="1.10.287.1260">
    <property type="match status" value="1"/>
</dbReference>
<keyword evidence="11" id="KW-1185">Reference proteome</keyword>
<sequence length="822" mass="94564">MIKFKKELNLSILGLLIGCSLLPLTMLQAQENVVKQMLTDSVSLSQREVVIPIKEEELPVVLSEIKVRSLKWANSLPERSEINAKLVKNDSFLVVVDSLLFVVRRTNTKRVNVRGLINLELFWKDQRNKLKIERDGLSSAIKRLQADRQKQTNSQLDQIETRFVNDSITIDSRTESLALQVIGQQDSINSEVQWRKDLLLEGLNNTITRLIDVELIVEDIEQTLSERERNLYRHAETPMYQLDYKGFRLGDSVSSFSKRFGGEWKAFKSYLMSKQNILFLAIGFVIMIVVLFYWLRNRLNQKDLTNLTAFQSSLVSILNQPLSAALLFGFFVVSGFFANAPPLMDDLMILILLVPILQLHARLIKPDLMPYLWLFAILILIRFIDGFMPQYTVGYRLLLLLFSLIQWIALLPWIREKRILELQNKRLNRIIYFTFWIHWIGLTIAIIANFLGFVDMARVFTEALVANLIGIIILYFSCIVLIGGLHFLLGNTWFQRFNVVRIHEVYLKRLVSRIVVFIALICWVRMLLRVFYVRRSVENWLTSLLTDPINMGSISFTLSSIFYFFLIIWLSVLISKAIKVVLNDDILVRIPLNKGVPRMITAISQFTIIVFGVLFATRYIGMPLDQLTIIFSAFSVGIGFGLQNIFNNLVSGVILLFERPIQIGDTVEVGTLMGVVKSMGIRSSNIKTFDGAEVIVPNGQLISQEVINWTLSDRHRRIEVISGVAYGSDVHRVKKLLLQVLEENPDIMKDPKPLVLFNAMGESSLDFRMLFWTAQFDDWVRVKSEIVFAVHDILYANDIEIPFPQRDLHIKSFEGRFPGNDE</sequence>
<protein>
    <recommendedName>
        <fullName evidence="12">Mechanosensitive ion channel protein MscS</fullName>
    </recommendedName>
</protein>
<comment type="subcellular location">
    <subcellularLocation>
        <location evidence="1">Cell membrane</location>
        <topology evidence="1">Multi-pass membrane protein</topology>
    </subcellularLocation>
</comment>
<feature type="domain" description="Mechanosensitive ion channel MscS C-terminal" evidence="9">
    <location>
        <begin position="719"/>
        <end position="801"/>
    </location>
</feature>
<keyword evidence="4 7" id="KW-0812">Transmembrane</keyword>
<dbReference type="EMBL" id="MQUB01000001">
    <property type="protein sequence ID" value="PQB04173.1"/>
    <property type="molecule type" value="Genomic_DNA"/>
</dbReference>
<evidence type="ECO:0000256" key="4">
    <source>
        <dbReference type="ARBA" id="ARBA00022692"/>
    </source>
</evidence>